<keyword evidence="8 10" id="KW-0472">Membrane</keyword>
<feature type="transmembrane region" description="Helical" evidence="10">
    <location>
        <begin position="125"/>
        <end position="142"/>
    </location>
</feature>
<evidence type="ECO:0000313" key="11">
    <source>
        <dbReference type="EMBL" id="OJX61204.1"/>
    </source>
</evidence>
<feature type="transmembrane region" description="Helical" evidence="10">
    <location>
        <begin position="352"/>
        <end position="373"/>
    </location>
</feature>
<name>A0A1M3L6R1_9BACT</name>
<proteinExistence type="predicted"/>
<dbReference type="InterPro" id="IPR048279">
    <property type="entry name" value="MdtK-like"/>
</dbReference>
<accession>A0A1M3L6R1</accession>
<feature type="transmembrane region" description="Helical" evidence="10">
    <location>
        <begin position="48"/>
        <end position="68"/>
    </location>
</feature>
<dbReference type="PANTHER" id="PTHR43298:SF2">
    <property type="entry name" value="FMN_FAD EXPORTER YEEO-RELATED"/>
    <property type="match status" value="1"/>
</dbReference>
<keyword evidence="3" id="KW-0050">Antiport</keyword>
<evidence type="ECO:0000313" key="12">
    <source>
        <dbReference type="Proteomes" id="UP000184233"/>
    </source>
</evidence>
<dbReference type="EMBL" id="MKVH01000002">
    <property type="protein sequence ID" value="OJX61204.1"/>
    <property type="molecule type" value="Genomic_DNA"/>
</dbReference>
<evidence type="ECO:0000256" key="3">
    <source>
        <dbReference type="ARBA" id="ARBA00022449"/>
    </source>
</evidence>
<keyword evidence="5 10" id="KW-0812">Transmembrane</keyword>
<feature type="transmembrane region" description="Helical" evidence="10">
    <location>
        <begin position="89"/>
        <end position="109"/>
    </location>
</feature>
<evidence type="ECO:0000256" key="1">
    <source>
        <dbReference type="ARBA" id="ARBA00004651"/>
    </source>
</evidence>
<dbReference type="Pfam" id="PF01554">
    <property type="entry name" value="MatE"/>
    <property type="match status" value="2"/>
</dbReference>
<comment type="caution">
    <text evidence="11">The sequence shown here is derived from an EMBL/GenBank/DDBJ whole genome shotgun (WGS) entry which is preliminary data.</text>
</comment>
<dbReference type="PANTHER" id="PTHR43298">
    <property type="entry name" value="MULTIDRUG RESISTANCE PROTEIN NORM-RELATED"/>
    <property type="match status" value="1"/>
</dbReference>
<dbReference type="STRING" id="1895771.BGO89_01040"/>
<feature type="transmembrane region" description="Helical" evidence="10">
    <location>
        <begin position="193"/>
        <end position="216"/>
    </location>
</feature>
<evidence type="ECO:0000256" key="10">
    <source>
        <dbReference type="SAM" id="Phobius"/>
    </source>
</evidence>
<dbReference type="InterPro" id="IPR050222">
    <property type="entry name" value="MATE_MdtK"/>
</dbReference>
<dbReference type="GO" id="GO:0015297">
    <property type="term" value="F:antiporter activity"/>
    <property type="evidence" value="ECO:0007669"/>
    <property type="project" value="UniProtKB-KW"/>
</dbReference>
<evidence type="ECO:0000256" key="8">
    <source>
        <dbReference type="ARBA" id="ARBA00023136"/>
    </source>
</evidence>
<feature type="transmembrane region" description="Helical" evidence="10">
    <location>
        <begin position="237"/>
        <end position="261"/>
    </location>
</feature>
<keyword evidence="6 10" id="KW-1133">Transmembrane helix</keyword>
<organism evidence="11 12">
    <name type="scientific">Candidatus Kapaibacterium thiocyanatum</name>
    <dbReference type="NCBI Taxonomy" id="1895771"/>
    <lineage>
        <taxon>Bacteria</taxon>
        <taxon>Pseudomonadati</taxon>
        <taxon>Candidatus Kapaibacteriota</taxon>
        <taxon>Candidatus Kapaibacteriia</taxon>
        <taxon>Candidatus Kapaibacteriales</taxon>
        <taxon>Candidatus Kapaibacteriaceae</taxon>
        <taxon>Candidatus Kapaibacterium</taxon>
    </lineage>
</organism>
<dbReference type="Proteomes" id="UP000184233">
    <property type="component" value="Unassembled WGS sequence"/>
</dbReference>
<evidence type="ECO:0000256" key="7">
    <source>
        <dbReference type="ARBA" id="ARBA00023065"/>
    </source>
</evidence>
<feature type="transmembrane region" description="Helical" evidence="10">
    <location>
        <begin position="385"/>
        <end position="406"/>
    </location>
</feature>
<keyword evidence="7" id="KW-0406">Ion transport</keyword>
<dbReference type="GO" id="GO:0042910">
    <property type="term" value="F:xenobiotic transmembrane transporter activity"/>
    <property type="evidence" value="ECO:0007669"/>
    <property type="project" value="InterPro"/>
</dbReference>
<dbReference type="AlphaFoldDB" id="A0A1M3L6R1"/>
<sequence length="449" mass="47838">MSQLRPLVRLAMPVAISQVSDMVTVAADTIMVGRVGTLPLAAVTLGNSITIIGLLFAVGFTIAITPLAGTAYARRDMVDMARQVKSGSIVSGGMAVLITTVLLMLSLFLDRFGAPADVVVLARPFYIWIVLSILPRIGFGLFKQTAEAMSNTRVALIVSIAGNLTNVALNWVFIYGNFGMPAMGAAGAGLATFLSRVLMVAIVLWIFMSSPFFLRLRAALRSTIHTPLRHLKESFDMGFPIAGQIVLEIAAFALGAVMMGWLGAVSLAAHQVAMNLAGFTFMVALGIGSAATIRISHFRGLQDRDNLKSAGKAALLLVLGYNVVTAIVFLTLRHWLPTWYSTDPEVIDLASHLLVFAGMFQLFDGVQCVGLGILRGMADVRVPTLLSLVAYGCISLPVSYLCAFTLGMGPGGIWIGYLVGLMTAAVAYVIRFRMLAGRPLPMEPSAAGH</sequence>
<dbReference type="NCBIfam" id="TIGR00797">
    <property type="entry name" value="matE"/>
    <property type="match status" value="1"/>
</dbReference>
<dbReference type="GO" id="GO:0006811">
    <property type="term" value="P:monoatomic ion transport"/>
    <property type="evidence" value="ECO:0007669"/>
    <property type="project" value="UniProtKB-KW"/>
</dbReference>
<protein>
    <recommendedName>
        <fullName evidence="9">Multidrug-efflux transporter</fullName>
    </recommendedName>
</protein>
<feature type="transmembrane region" description="Helical" evidence="10">
    <location>
        <begin position="412"/>
        <end position="430"/>
    </location>
</feature>
<feature type="transmembrane region" description="Helical" evidence="10">
    <location>
        <begin position="273"/>
        <end position="293"/>
    </location>
</feature>
<keyword evidence="2" id="KW-0813">Transport</keyword>
<dbReference type="InterPro" id="IPR002528">
    <property type="entry name" value="MATE_fam"/>
</dbReference>
<feature type="transmembrane region" description="Helical" evidence="10">
    <location>
        <begin position="154"/>
        <end position="173"/>
    </location>
</feature>
<evidence type="ECO:0000256" key="9">
    <source>
        <dbReference type="ARBA" id="ARBA00031636"/>
    </source>
</evidence>
<feature type="transmembrane region" description="Helical" evidence="10">
    <location>
        <begin position="313"/>
        <end position="332"/>
    </location>
</feature>
<dbReference type="GO" id="GO:0005886">
    <property type="term" value="C:plasma membrane"/>
    <property type="evidence" value="ECO:0007669"/>
    <property type="project" value="UniProtKB-SubCell"/>
</dbReference>
<dbReference type="CDD" id="cd13131">
    <property type="entry name" value="MATE_NorM_like"/>
    <property type="match status" value="1"/>
</dbReference>
<evidence type="ECO:0000256" key="6">
    <source>
        <dbReference type="ARBA" id="ARBA00022989"/>
    </source>
</evidence>
<dbReference type="PIRSF" id="PIRSF006603">
    <property type="entry name" value="DinF"/>
    <property type="match status" value="1"/>
</dbReference>
<evidence type="ECO:0000256" key="4">
    <source>
        <dbReference type="ARBA" id="ARBA00022475"/>
    </source>
</evidence>
<evidence type="ECO:0000256" key="5">
    <source>
        <dbReference type="ARBA" id="ARBA00022692"/>
    </source>
</evidence>
<reference evidence="11 12" key="1">
    <citation type="submission" date="2016-09" db="EMBL/GenBank/DDBJ databases">
        <title>Genome-resolved meta-omics ties microbial dynamics to process performance in biotechnology for thiocyanate degradation.</title>
        <authorList>
            <person name="Kantor R.S."/>
            <person name="Huddy R.J."/>
            <person name="Iyer R."/>
            <person name="Thomas B.C."/>
            <person name="Brown C.T."/>
            <person name="Anantharaman K."/>
            <person name="Tringe S."/>
            <person name="Hettich R.L."/>
            <person name="Harrison S.T."/>
            <person name="Banfield J.F."/>
        </authorList>
    </citation>
    <scope>NUCLEOTIDE SEQUENCE [LARGE SCALE GENOMIC DNA]</scope>
    <source>
        <strain evidence="11">59-99</strain>
    </source>
</reference>
<gene>
    <name evidence="11" type="ORF">BGO89_01040</name>
</gene>
<keyword evidence="4" id="KW-1003">Cell membrane</keyword>
<comment type="subcellular location">
    <subcellularLocation>
        <location evidence="1">Cell membrane</location>
        <topology evidence="1">Multi-pass membrane protein</topology>
    </subcellularLocation>
</comment>
<evidence type="ECO:0000256" key="2">
    <source>
        <dbReference type="ARBA" id="ARBA00022448"/>
    </source>
</evidence>